<dbReference type="GO" id="GO:0005829">
    <property type="term" value="C:cytosol"/>
    <property type="evidence" value="ECO:0007669"/>
    <property type="project" value="UniProtKB-SubCell"/>
</dbReference>
<dbReference type="AlphaFoldDB" id="A0A6J1RT87"/>
<dbReference type="InterPro" id="IPR036236">
    <property type="entry name" value="Znf_C2H2_sf"/>
</dbReference>
<dbReference type="KEGG" id="foc:113202292"/>
<name>A0A6J1RT87_FRAOC</name>
<keyword evidence="3" id="KW-0963">Cytoplasm</keyword>
<keyword evidence="5 12" id="KW-0808">Transferase</keyword>
<dbReference type="PANTHER" id="PTHR11006">
    <property type="entry name" value="PROTEIN ARGININE N-METHYLTRANSFERASE"/>
    <property type="match status" value="1"/>
</dbReference>
<dbReference type="CTD" id="419"/>
<evidence type="ECO:0000256" key="12">
    <source>
        <dbReference type="PROSITE-ProRule" id="PRU01015"/>
    </source>
</evidence>
<feature type="domain" description="C2H2-type" evidence="14">
    <location>
        <begin position="43"/>
        <end position="64"/>
    </location>
</feature>
<feature type="compositionally biased region" description="Acidic residues" evidence="13">
    <location>
        <begin position="19"/>
        <end position="32"/>
    </location>
</feature>
<dbReference type="EC" id="2.1.1.319" evidence="2"/>
<keyword evidence="15" id="KW-1185">Reference proteome</keyword>
<evidence type="ECO:0000313" key="15">
    <source>
        <dbReference type="Proteomes" id="UP000504606"/>
    </source>
</evidence>
<dbReference type="GO" id="GO:0005634">
    <property type="term" value="C:nucleus"/>
    <property type="evidence" value="ECO:0007669"/>
    <property type="project" value="TreeGrafter"/>
</dbReference>
<dbReference type="SUPFAM" id="SSF53335">
    <property type="entry name" value="S-adenosyl-L-methionine-dependent methyltransferases"/>
    <property type="match status" value="1"/>
</dbReference>
<accession>A0A6J1RT87</accession>
<dbReference type="PROSITE" id="PS00028">
    <property type="entry name" value="ZINC_FINGER_C2H2_1"/>
    <property type="match status" value="1"/>
</dbReference>
<dbReference type="Gene3D" id="2.70.160.11">
    <property type="entry name" value="Hnrnp arginine n-methyltransferase1"/>
    <property type="match status" value="1"/>
</dbReference>
<dbReference type="Pfam" id="PF22528">
    <property type="entry name" value="PRMT_C"/>
    <property type="match status" value="1"/>
</dbReference>
<gene>
    <name evidence="16" type="primary">LOC113202292</name>
</gene>
<sequence>MDASDEGVPDLCPNKMDTCDSEDDDNSDTWDETDTPNCQLTKCLFCSKVFTIVEEALEHATKDHNLDLPTLKRRFDMDCYSFIKMINYLRLHSMSASDLMSTKQSVWDDDKYMKPTLEDDPWLMYDFDDVETPHSSMIPGDGSGGFLANAENGIVTLSEHHFAELQKKIQALSVEVRVKNSLLEAAADDMKRMRAVTQELVEGPNSQSAGDKQVDRKVACLSITEDQSYFDSYAHFGIHLEMLSDVVRTSSYRDALLKNSAVINGKVVLDLGCGSSILSMFAAQAGAKKVIGIDQSDIIYNAMDILRENGLESQVTLVKGRLEDTVIPEEKVDLIVSEWMGYFLLFEGMLDSVIYARDRHLAEGGLLLPNRCTMHLVGIDDPGRHKEVVGFWDNVYGFRMSTLAGEVLKEPFVEVVPSSAVATSSHTLVELDLMTCSTKDYSYISSPFKLEASRDTAITALAGYFDTFFDLPVEKVSFTTGPLGEPTHWKQTVFYLKNPILVKKGDIIEGHLLCQRHKKEIRSLEVCITLPGMKQNYCMSSCSVSDT</sequence>
<comment type="catalytic activity">
    <reaction evidence="11">
        <text>L-arginyl-[protein] + S-adenosyl-L-methionine = N(omega)-methyl-L-arginyl-[protein] + S-adenosyl-L-homocysteine + H(+)</text>
        <dbReference type="Rhea" id="RHEA:48100"/>
        <dbReference type="Rhea" id="RHEA-COMP:10532"/>
        <dbReference type="Rhea" id="RHEA-COMP:11990"/>
        <dbReference type="ChEBI" id="CHEBI:15378"/>
        <dbReference type="ChEBI" id="CHEBI:29965"/>
        <dbReference type="ChEBI" id="CHEBI:57856"/>
        <dbReference type="ChEBI" id="CHEBI:59789"/>
        <dbReference type="ChEBI" id="CHEBI:65280"/>
    </reaction>
    <physiologicalReaction direction="left-to-right" evidence="11">
        <dbReference type="Rhea" id="RHEA:48101"/>
    </physiologicalReaction>
</comment>
<dbReference type="GO" id="GO:0032259">
    <property type="term" value="P:methylation"/>
    <property type="evidence" value="ECO:0007669"/>
    <property type="project" value="UniProtKB-KW"/>
</dbReference>
<evidence type="ECO:0000256" key="3">
    <source>
        <dbReference type="ARBA" id="ARBA00022490"/>
    </source>
</evidence>
<dbReference type="CDD" id="cd02440">
    <property type="entry name" value="AdoMet_MTases"/>
    <property type="match status" value="1"/>
</dbReference>
<comment type="subcellular location">
    <subcellularLocation>
        <location evidence="1">Cytoplasm</location>
        <location evidence="1">Cytosol</location>
    </subcellularLocation>
</comment>
<keyword evidence="6 12" id="KW-0949">S-adenosyl-L-methionine</keyword>
<keyword evidence="4 12" id="KW-0489">Methyltransferase</keyword>
<reference evidence="16" key="1">
    <citation type="submission" date="2025-08" db="UniProtKB">
        <authorList>
            <consortium name="RefSeq"/>
        </authorList>
    </citation>
    <scope>IDENTIFICATION</scope>
    <source>
        <tissue evidence="16">Whole organism</tissue>
    </source>
</reference>
<dbReference type="Gene3D" id="3.40.50.150">
    <property type="entry name" value="Vaccinia Virus protein VP39"/>
    <property type="match status" value="1"/>
</dbReference>
<evidence type="ECO:0000256" key="4">
    <source>
        <dbReference type="ARBA" id="ARBA00022603"/>
    </source>
</evidence>
<organism evidence="15 16">
    <name type="scientific">Frankliniella occidentalis</name>
    <name type="common">Western flower thrips</name>
    <name type="synonym">Euthrips occidentalis</name>
    <dbReference type="NCBI Taxonomy" id="133901"/>
    <lineage>
        <taxon>Eukaryota</taxon>
        <taxon>Metazoa</taxon>
        <taxon>Ecdysozoa</taxon>
        <taxon>Arthropoda</taxon>
        <taxon>Hexapoda</taxon>
        <taxon>Insecta</taxon>
        <taxon>Pterygota</taxon>
        <taxon>Neoptera</taxon>
        <taxon>Paraneoptera</taxon>
        <taxon>Thysanoptera</taxon>
        <taxon>Terebrantia</taxon>
        <taxon>Thripoidea</taxon>
        <taxon>Thripidae</taxon>
        <taxon>Frankliniella</taxon>
    </lineage>
</organism>
<evidence type="ECO:0000256" key="8">
    <source>
        <dbReference type="ARBA" id="ARBA00022771"/>
    </source>
</evidence>
<dbReference type="InterPro" id="IPR029063">
    <property type="entry name" value="SAM-dependent_MTases_sf"/>
</dbReference>
<dbReference type="InterPro" id="IPR049482">
    <property type="entry name" value="ANM3-like_C2H2_Zf"/>
</dbReference>
<evidence type="ECO:0000256" key="5">
    <source>
        <dbReference type="ARBA" id="ARBA00022679"/>
    </source>
</evidence>
<evidence type="ECO:0000256" key="9">
    <source>
        <dbReference type="ARBA" id="ARBA00022833"/>
    </source>
</evidence>
<dbReference type="InterPro" id="IPR013087">
    <property type="entry name" value="Znf_C2H2_type"/>
</dbReference>
<dbReference type="SUPFAM" id="SSF57667">
    <property type="entry name" value="beta-beta-alpha zinc fingers"/>
    <property type="match status" value="1"/>
</dbReference>
<dbReference type="OrthoDB" id="7848332at2759"/>
<dbReference type="Pfam" id="PF13649">
    <property type="entry name" value="Methyltransf_25"/>
    <property type="match status" value="1"/>
</dbReference>
<keyword evidence="8" id="KW-0863">Zinc-finger</keyword>
<evidence type="ECO:0000313" key="16">
    <source>
        <dbReference type="RefSeq" id="XP_026272224.1"/>
    </source>
</evidence>
<dbReference type="GO" id="GO:0042054">
    <property type="term" value="F:histone methyltransferase activity"/>
    <property type="evidence" value="ECO:0007669"/>
    <property type="project" value="TreeGrafter"/>
</dbReference>
<evidence type="ECO:0000256" key="6">
    <source>
        <dbReference type="ARBA" id="ARBA00022691"/>
    </source>
</evidence>
<dbReference type="PROSITE" id="PS51678">
    <property type="entry name" value="SAM_MT_PRMT"/>
    <property type="match status" value="1"/>
</dbReference>
<dbReference type="PANTHER" id="PTHR11006:SF53">
    <property type="entry name" value="PROTEIN ARGININE N-METHYLTRANSFERASE 3"/>
    <property type="match status" value="1"/>
</dbReference>
<dbReference type="FunFam" id="3.40.50.150:FF:000003">
    <property type="entry name" value="Blast:Protein arginine N-methyltransferase 1"/>
    <property type="match status" value="1"/>
</dbReference>
<dbReference type="GeneID" id="113202292"/>
<protein>
    <recommendedName>
        <fullName evidence="2">type I protein arginine methyltransferase</fullName>
        <ecNumber evidence="2">2.1.1.319</ecNumber>
    </recommendedName>
</protein>
<dbReference type="RefSeq" id="XP_026272224.1">
    <property type="nucleotide sequence ID" value="XM_026416439.2"/>
</dbReference>
<evidence type="ECO:0000256" key="7">
    <source>
        <dbReference type="ARBA" id="ARBA00022723"/>
    </source>
</evidence>
<dbReference type="GO" id="GO:0008270">
    <property type="term" value="F:zinc ion binding"/>
    <property type="evidence" value="ECO:0007669"/>
    <property type="project" value="UniProtKB-KW"/>
</dbReference>
<dbReference type="GO" id="GO:0035242">
    <property type="term" value="F:protein-arginine omega-N asymmetric methyltransferase activity"/>
    <property type="evidence" value="ECO:0007669"/>
    <property type="project" value="UniProtKB-EC"/>
</dbReference>
<feature type="region of interest" description="Disordered" evidence="13">
    <location>
        <begin position="1"/>
        <end position="32"/>
    </location>
</feature>
<evidence type="ECO:0000259" key="14">
    <source>
        <dbReference type="PROSITE" id="PS00028"/>
    </source>
</evidence>
<evidence type="ECO:0000256" key="13">
    <source>
        <dbReference type="SAM" id="MobiDB-lite"/>
    </source>
</evidence>
<dbReference type="InterPro" id="IPR041698">
    <property type="entry name" value="Methyltransf_25"/>
</dbReference>
<keyword evidence="9" id="KW-0862">Zinc</keyword>
<proteinExistence type="predicted"/>
<dbReference type="InterPro" id="IPR055135">
    <property type="entry name" value="PRMT_dom"/>
</dbReference>
<evidence type="ECO:0000256" key="2">
    <source>
        <dbReference type="ARBA" id="ARBA00011925"/>
    </source>
</evidence>
<evidence type="ECO:0000256" key="1">
    <source>
        <dbReference type="ARBA" id="ARBA00004514"/>
    </source>
</evidence>
<dbReference type="Proteomes" id="UP000504606">
    <property type="component" value="Unplaced"/>
</dbReference>
<evidence type="ECO:0000256" key="10">
    <source>
        <dbReference type="ARBA" id="ARBA00047384"/>
    </source>
</evidence>
<dbReference type="InterPro" id="IPR025799">
    <property type="entry name" value="Arg_MeTrfase"/>
</dbReference>
<comment type="catalytic activity">
    <reaction evidence="10">
        <text>L-arginyl-[protein] + 2 S-adenosyl-L-methionine = N(omega),N(omega)-dimethyl-L-arginyl-[protein] + 2 S-adenosyl-L-homocysteine + 2 H(+)</text>
        <dbReference type="Rhea" id="RHEA:48096"/>
        <dbReference type="Rhea" id="RHEA-COMP:10532"/>
        <dbReference type="Rhea" id="RHEA-COMP:11991"/>
        <dbReference type="ChEBI" id="CHEBI:15378"/>
        <dbReference type="ChEBI" id="CHEBI:29965"/>
        <dbReference type="ChEBI" id="CHEBI:57856"/>
        <dbReference type="ChEBI" id="CHEBI:59789"/>
        <dbReference type="ChEBI" id="CHEBI:61897"/>
        <dbReference type="EC" id="2.1.1.319"/>
    </reaction>
    <physiologicalReaction direction="left-to-right" evidence="10">
        <dbReference type="Rhea" id="RHEA:48097"/>
    </physiologicalReaction>
</comment>
<keyword evidence="7" id="KW-0479">Metal-binding</keyword>
<evidence type="ECO:0000256" key="11">
    <source>
        <dbReference type="ARBA" id="ARBA00049303"/>
    </source>
</evidence>
<dbReference type="Pfam" id="PF21137">
    <property type="entry name" value="ANM3_C2H2_Zf"/>
    <property type="match status" value="1"/>
</dbReference>